<feature type="non-terminal residue" evidence="1">
    <location>
        <position position="80"/>
    </location>
</feature>
<dbReference type="Proteomes" id="UP000788262">
    <property type="component" value="Unassembled WGS sequence"/>
</dbReference>
<accession>A0ABS2W2B5</accession>
<name>A0ABS2W2B5_STRAS</name>
<evidence type="ECO:0000313" key="2">
    <source>
        <dbReference type="Proteomes" id="UP000788262"/>
    </source>
</evidence>
<proteinExistence type="predicted"/>
<dbReference type="SUPFAM" id="SSF46689">
    <property type="entry name" value="Homeodomain-like"/>
    <property type="match status" value="1"/>
</dbReference>
<sequence length="80" mass="8970">MEYSQSKEDRIQLALNAFKNGQFKTKKSASLAFDVPEATLHCWLQGVASHSEKAANCQKLSNTEESTLLSWILDMDKHGL</sequence>
<protein>
    <recommendedName>
        <fullName evidence="3">HTH psq-type domain-containing protein</fullName>
    </recommendedName>
</protein>
<keyword evidence="2" id="KW-1185">Reference proteome</keyword>
<evidence type="ECO:0008006" key="3">
    <source>
        <dbReference type="Google" id="ProtNLM"/>
    </source>
</evidence>
<reference evidence="1 2" key="1">
    <citation type="submission" date="2021-02" db="EMBL/GenBank/DDBJ databases">
        <title>Whole genome sequencing of Streptomyces actuosus VRA1.</title>
        <authorList>
            <person name="Sen G."/>
            <person name="Sen A."/>
        </authorList>
    </citation>
    <scope>NUCLEOTIDE SEQUENCE [LARGE SCALE GENOMIC DNA]</scope>
    <source>
        <strain evidence="1 2">VRA1</strain>
    </source>
</reference>
<evidence type="ECO:0000313" key="1">
    <source>
        <dbReference type="EMBL" id="MBN0049371.1"/>
    </source>
</evidence>
<organism evidence="1 2">
    <name type="scientific">Streptomyces actuosus</name>
    <dbReference type="NCBI Taxonomy" id="1885"/>
    <lineage>
        <taxon>Bacteria</taxon>
        <taxon>Bacillati</taxon>
        <taxon>Actinomycetota</taxon>
        <taxon>Actinomycetes</taxon>
        <taxon>Kitasatosporales</taxon>
        <taxon>Streptomycetaceae</taxon>
        <taxon>Streptomyces</taxon>
    </lineage>
</organism>
<dbReference type="RefSeq" id="WP_205387476.1">
    <property type="nucleotide sequence ID" value="NZ_JAFFZS010000183.1"/>
</dbReference>
<dbReference type="EMBL" id="JAFFZS010000183">
    <property type="protein sequence ID" value="MBN0049371.1"/>
    <property type="molecule type" value="Genomic_DNA"/>
</dbReference>
<gene>
    <name evidence="1" type="ORF">JS756_36105</name>
</gene>
<comment type="caution">
    <text evidence="1">The sequence shown here is derived from an EMBL/GenBank/DDBJ whole genome shotgun (WGS) entry which is preliminary data.</text>
</comment>
<dbReference type="InterPro" id="IPR009057">
    <property type="entry name" value="Homeodomain-like_sf"/>
</dbReference>